<dbReference type="EMBL" id="SCWB01000005">
    <property type="protein sequence ID" value="TDM12222.1"/>
    <property type="molecule type" value="Genomic_DNA"/>
</dbReference>
<evidence type="ECO:0000313" key="2">
    <source>
        <dbReference type="Proteomes" id="UP000294802"/>
    </source>
</evidence>
<dbReference type="AlphaFoldDB" id="A0A4R6BVB3"/>
<protein>
    <submittedName>
        <fullName evidence="1">Uncharacterized protein</fullName>
    </submittedName>
</protein>
<gene>
    <name evidence="1" type="ORF">ERX29_03920</name>
</gene>
<organism evidence="1 2">
    <name type="scientific">Macrococcus lamae</name>
    <dbReference type="NCBI Taxonomy" id="198484"/>
    <lineage>
        <taxon>Bacteria</taxon>
        <taxon>Bacillati</taxon>
        <taxon>Bacillota</taxon>
        <taxon>Bacilli</taxon>
        <taxon>Bacillales</taxon>
        <taxon>Staphylococcaceae</taxon>
        <taxon>Macrococcus</taxon>
    </lineage>
</organism>
<comment type="caution">
    <text evidence="1">The sequence shown here is derived from an EMBL/GenBank/DDBJ whole genome shotgun (WGS) entry which is preliminary data.</text>
</comment>
<evidence type="ECO:0000313" key="1">
    <source>
        <dbReference type="EMBL" id="TDM12222.1"/>
    </source>
</evidence>
<reference evidence="1 2" key="1">
    <citation type="submission" date="2019-01" db="EMBL/GenBank/DDBJ databases">
        <title>Draft genome sequences of the type strains of six Macrococcus species.</title>
        <authorList>
            <person name="Mazhar S."/>
            <person name="Altermann E."/>
            <person name="Hill C."/>
            <person name="Mcauliffe O."/>
        </authorList>
    </citation>
    <scope>NUCLEOTIDE SEQUENCE [LARGE SCALE GENOMIC DNA]</scope>
    <source>
        <strain evidence="1 2">CCM4815</strain>
    </source>
</reference>
<name>A0A4R6BVB3_9STAP</name>
<sequence length="219" mass="25873">MNQKIKTAVNVGAVILVPLIKERHRLKQNHDYIRMRNRTMHTLSTSKDLVVITKDKAVSAGHKVSDKAVNAKDKTVKTASFISQTTHDLQEKKVTFEHEYAEKKKIKHEEKMNQKLAKSIEKRHVEEEKANKQRQKEMVKVMKAAEKREKKMPLGNKQATQFVHQQVVKQQMTDQAFHDVNDYINDRVLSHEYEEERHEPLFDKHRLQMAEQIRRRGKY</sequence>
<accession>A0A4R6BVB3</accession>
<dbReference type="Proteomes" id="UP000294802">
    <property type="component" value="Unassembled WGS sequence"/>
</dbReference>
<dbReference type="RefSeq" id="WP_133443392.1">
    <property type="nucleotide sequence ID" value="NZ_SCWB01000005.1"/>
</dbReference>
<proteinExistence type="predicted"/>
<keyword evidence="2" id="KW-1185">Reference proteome</keyword>
<dbReference type="OrthoDB" id="2418709at2"/>